<reference evidence="4 5" key="1">
    <citation type="submission" date="2015-10" db="EMBL/GenBank/DDBJ databases">
        <title>Draft genome sequence of Streptomyces longwoodensis DSM 41677, type strain for the species Streptomyces longwoodensis.</title>
        <authorList>
            <person name="Ruckert C."/>
            <person name="Winkler A."/>
            <person name="Kalinowski J."/>
            <person name="Kampfer P."/>
            <person name="Glaeser S."/>
        </authorList>
    </citation>
    <scope>NUCLEOTIDE SEQUENCE [LARGE SCALE GENOMIC DNA]</scope>
    <source>
        <strain evidence="4 5">DSM 41677</strain>
    </source>
</reference>
<protein>
    <recommendedName>
        <fullName evidence="3">ATP-grasp domain-containing protein</fullName>
    </recommendedName>
</protein>
<feature type="region of interest" description="Disordered" evidence="2">
    <location>
        <begin position="394"/>
        <end position="429"/>
    </location>
</feature>
<dbReference type="Gene3D" id="3.30.470.20">
    <property type="entry name" value="ATP-grasp fold, B domain"/>
    <property type="match status" value="1"/>
</dbReference>
<evidence type="ECO:0000259" key="3">
    <source>
        <dbReference type="PROSITE" id="PS50975"/>
    </source>
</evidence>
<dbReference type="STRING" id="68231.AQJ30_21235"/>
<dbReference type="GO" id="GO:0005524">
    <property type="term" value="F:ATP binding"/>
    <property type="evidence" value="ECO:0007669"/>
    <property type="project" value="UniProtKB-UniRule"/>
</dbReference>
<evidence type="ECO:0000256" key="2">
    <source>
        <dbReference type="SAM" id="MobiDB-lite"/>
    </source>
</evidence>
<organism evidence="4 5">
    <name type="scientific">Streptomyces longwoodensis</name>
    <dbReference type="NCBI Taxonomy" id="68231"/>
    <lineage>
        <taxon>Bacteria</taxon>
        <taxon>Bacillati</taxon>
        <taxon>Actinomycetota</taxon>
        <taxon>Actinomycetes</taxon>
        <taxon>Kitasatosporales</taxon>
        <taxon>Streptomycetaceae</taxon>
        <taxon>Streptomyces</taxon>
    </lineage>
</organism>
<dbReference type="RefSeq" id="WP_067236388.1">
    <property type="nucleotide sequence ID" value="NZ_KQ948555.1"/>
</dbReference>
<comment type="caution">
    <text evidence="4">The sequence shown here is derived from an EMBL/GenBank/DDBJ whole genome shotgun (WGS) entry which is preliminary data.</text>
</comment>
<dbReference type="SUPFAM" id="SSF56059">
    <property type="entry name" value="Glutathione synthetase ATP-binding domain-like"/>
    <property type="match status" value="1"/>
</dbReference>
<name>A0A101QUP5_9ACTN</name>
<dbReference type="GeneID" id="91427136"/>
<dbReference type="PROSITE" id="PS50975">
    <property type="entry name" value="ATP_GRASP"/>
    <property type="match status" value="1"/>
</dbReference>
<keyword evidence="5" id="KW-1185">Reference proteome</keyword>
<dbReference type="InterPro" id="IPR011761">
    <property type="entry name" value="ATP-grasp"/>
</dbReference>
<feature type="domain" description="ATP-grasp" evidence="3">
    <location>
        <begin position="130"/>
        <end position="324"/>
    </location>
</feature>
<dbReference type="GO" id="GO:0046872">
    <property type="term" value="F:metal ion binding"/>
    <property type="evidence" value="ECO:0007669"/>
    <property type="project" value="InterPro"/>
</dbReference>
<proteinExistence type="predicted"/>
<dbReference type="AlphaFoldDB" id="A0A101QUP5"/>
<dbReference type="Proteomes" id="UP000053271">
    <property type="component" value="Unassembled WGS sequence"/>
</dbReference>
<evidence type="ECO:0000256" key="1">
    <source>
        <dbReference type="PROSITE-ProRule" id="PRU00409"/>
    </source>
</evidence>
<dbReference type="EMBL" id="LMWS01000024">
    <property type="protein sequence ID" value="KUN36427.1"/>
    <property type="molecule type" value="Genomic_DNA"/>
</dbReference>
<gene>
    <name evidence="4" type="ORF">AQJ30_21235</name>
</gene>
<accession>A0A101QUP5</accession>
<sequence length="429" mass="45893">MSLLDTRVPAVLLRIDRNPFHHGTLGAVRSLGRADVDVHLVADVTGSPVRASRFVRQLHPPPPPGAGLDEVAATLLRVAARVERPAVLIPMDDAGAVAVSRLRARLAPAFLLPQQPGDLPERVADKAELAGLCAAADVPHPTTVVPDSPAQAAAAAWRLGLPVVAKWSRPWLLPAGAGLRSTLVVRSPREARELYARGAEAGSRLLLQEFLPPGADRDWFFHGYADRHGAVRAGGPGRKLLAWPRAAGLTAAGTWAPNPQVQALAERLADGLGYRGIFDLDFRRCGTTGRYHLLDFNPRPGAQFRLFTDTAGLDVVRAQHLDLTHRPLPDGRPLPGRLFVVENYAPLTALRPAPAGRELAWGARDDTAPGRAMWGLWGRHVGGRLLARLRRRTAAAARSGGTPRVVRQTAPPGPGAATGPSDDEKAGRR</sequence>
<evidence type="ECO:0000313" key="5">
    <source>
        <dbReference type="Proteomes" id="UP000053271"/>
    </source>
</evidence>
<keyword evidence="1" id="KW-0547">Nucleotide-binding</keyword>
<evidence type="ECO:0000313" key="4">
    <source>
        <dbReference type="EMBL" id="KUN36427.1"/>
    </source>
</evidence>
<keyword evidence="1" id="KW-0067">ATP-binding</keyword>